<dbReference type="InterPro" id="IPR000871">
    <property type="entry name" value="Beta-lactam_class-A"/>
</dbReference>
<evidence type="ECO:0000313" key="10">
    <source>
        <dbReference type="Proteomes" id="UP000327424"/>
    </source>
</evidence>
<feature type="chain" id="PRO_5023882417" description="Beta-lactamase" evidence="7">
    <location>
        <begin position="24"/>
        <end position="287"/>
    </location>
</feature>
<dbReference type="InterPro" id="IPR045155">
    <property type="entry name" value="Beta-lactam_cat"/>
</dbReference>
<comment type="similarity">
    <text evidence="2 6">Belongs to the class-A beta-lactamase family.</text>
</comment>
<keyword evidence="4 6" id="KW-0378">Hydrolase</keyword>
<dbReference type="AlphaFoldDB" id="A0A5J6WLL4"/>
<keyword evidence="5 6" id="KW-0046">Antibiotic resistance</keyword>
<evidence type="ECO:0000256" key="2">
    <source>
        <dbReference type="ARBA" id="ARBA00009009"/>
    </source>
</evidence>
<keyword evidence="7" id="KW-0732">Signal</keyword>
<feature type="signal peptide" evidence="7">
    <location>
        <begin position="1"/>
        <end position="23"/>
    </location>
</feature>
<evidence type="ECO:0000256" key="6">
    <source>
        <dbReference type="RuleBase" id="RU361140"/>
    </source>
</evidence>
<dbReference type="Pfam" id="PF13354">
    <property type="entry name" value="Beta-lactamase2"/>
    <property type="match status" value="1"/>
</dbReference>
<dbReference type="InterPro" id="IPR023650">
    <property type="entry name" value="Beta-lactam_class-A_AS"/>
</dbReference>
<dbReference type="Proteomes" id="UP000327424">
    <property type="component" value="Chromosome"/>
</dbReference>
<dbReference type="PANTHER" id="PTHR35333:SF3">
    <property type="entry name" value="BETA-LACTAMASE-TYPE TRANSPEPTIDASE FOLD CONTAINING PROTEIN"/>
    <property type="match status" value="1"/>
</dbReference>
<dbReference type="SUPFAM" id="SSF56601">
    <property type="entry name" value="beta-lactamase/transpeptidase-like"/>
    <property type="match status" value="1"/>
</dbReference>
<dbReference type="GO" id="GO:0046677">
    <property type="term" value="P:response to antibiotic"/>
    <property type="evidence" value="ECO:0007669"/>
    <property type="project" value="UniProtKB-UniRule"/>
</dbReference>
<dbReference type="EC" id="3.5.2.6" evidence="3 6"/>
<feature type="domain" description="Beta-lactamase class A catalytic" evidence="8">
    <location>
        <begin position="42"/>
        <end position="258"/>
    </location>
</feature>
<accession>A0A5J6WLL4</accession>
<dbReference type="KEGG" id="mmaa:FR932_07350"/>
<proteinExistence type="inferred from homology"/>
<dbReference type="EMBL" id="CP044399">
    <property type="protein sequence ID" value="QFI37675.1"/>
    <property type="molecule type" value="Genomic_DNA"/>
</dbReference>
<dbReference type="PROSITE" id="PS00146">
    <property type="entry name" value="BETA_LACTAMASE_A"/>
    <property type="match status" value="1"/>
</dbReference>
<gene>
    <name evidence="9" type="primary">bla</name>
    <name evidence="9" type="ORF">FR932_07350</name>
</gene>
<evidence type="ECO:0000256" key="7">
    <source>
        <dbReference type="SAM" id="SignalP"/>
    </source>
</evidence>
<evidence type="ECO:0000256" key="3">
    <source>
        <dbReference type="ARBA" id="ARBA00012865"/>
    </source>
</evidence>
<dbReference type="RefSeq" id="WP_019628765.1">
    <property type="nucleotide sequence ID" value="NZ_ALOE01000006.1"/>
</dbReference>
<evidence type="ECO:0000259" key="8">
    <source>
        <dbReference type="Pfam" id="PF13354"/>
    </source>
</evidence>
<evidence type="ECO:0000313" key="9">
    <source>
        <dbReference type="EMBL" id="QFI37675.1"/>
    </source>
</evidence>
<dbReference type="Gene3D" id="3.40.710.10">
    <property type="entry name" value="DD-peptidase/beta-lactamase superfamily"/>
    <property type="match status" value="1"/>
</dbReference>
<dbReference type="GO" id="GO:0030655">
    <property type="term" value="P:beta-lactam antibiotic catabolic process"/>
    <property type="evidence" value="ECO:0007669"/>
    <property type="project" value="InterPro"/>
</dbReference>
<dbReference type="InterPro" id="IPR012338">
    <property type="entry name" value="Beta-lactam/transpept-like"/>
</dbReference>
<reference evidence="9 10" key="1">
    <citation type="submission" date="2019-09" db="EMBL/GenBank/DDBJ databases">
        <title>Hybrid Assembly of the complete Genome of the Deep-Sea Bacterium Moritella marina from long Nanopore and Illumina reads.</title>
        <authorList>
            <person name="Magin S."/>
            <person name="Georgoulis A."/>
            <person name="Papadimitriou K."/>
            <person name="Iliakis G."/>
            <person name="Vorgias C.E."/>
        </authorList>
    </citation>
    <scope>NUCLEOTIDE SEQUENCE [LARGE SCALE GENOMIC DNA]</scope>
    <source>
        <strain evidence="9 10">MP-1</strain>
    </source>
</reference>
<evidence type="ECO:0000256" key="1">
    <source>
        <dbReference type="ARBA" id="ARBA00001526"/>
    </source>
</evidence>
<evidence type="ECO:0000256" key="5">
    <source>
        <dbReference type="ARBA" id="ARBA00023251"/>
    </source>
</evidence>
<comment type="catalytic activity">
    <reaction evidence="1 6">
        <text>a beta-lactam + H2O = a substituted beta-amino acid</text>
        <dbReference type="Rhea" id="RHEA:20401"/>
        <dbReference type="ChEBI" id="CHEBI:15377"/>
        <dbReference type="ChEBI" id="CHEBI:35627"/>
        <dbReference type="ChEBI" id="CHEBI:140347"/>
        <dbReference type="EC" id="3.5.2.6"/>
    </reaction>
</comment>
<dbReference type="OrthoDB" id="9784149at2"/>
<dbReference type="PANTHER" id="PTHR35333">
    <property type="entry name" value="BETA-LACTAMASE"/>
    <property type="match status" value="1"/>
</dbReference>
<name>A0A5J6WLL4_MORMI</name>
<dbReference type="GO" id="GO:0008800">
    <property type="term" value="F:beta-lactamase activity"/>
    <property type="evidence" value="ECO:0007669"/>
    <property type="project" value="UniProtKB-UniRule"/>
</dbReference>
<evidence type="ECO:0000256" key="4">
    <source>
        <dbReference type="ARBA" id="ARBA00022801"/>
    </source>
</evidence>
<dbReference type="PRINTS" id="PR00118">
    <property type="entry name" value="BLACTAMASEA"/>
</dbReference>
<protein>
    <recommendedName>
        <fullName evidence="3 6">Beta-lactamase</fullName>
        <ecNumber evidence="3 6">3.5.2.6</ecNumber>
    </recommendedName>
</protein>
<sequence length="287" mass="31411">MLNTTKNIFLCTALLLTSASTTATTLNNSISAIEQRISGRIGVAVLDTQNKQTWAYNGDAHFPMMSTFKTLACAKMLSESTNGNLDPSTSSLIKAEELIPWSPVTKTFVNNTITVAKACEATMLTSDNTAANIVLQYIGGPQGVTAFLREIGDEESQLDRIEPELNEAKVGDLRDTTTPKAIVTTLNKLLLGDVLLDLDKNQLKTWMQNNKVSDPLLRSILPQGWFIADRSGAGGNGSRGITAMLWHSERQPLIISIYLTETELAMAMRNEIIVEIGKLIFKEYAVK</sequence>
<dbReference type="NCBIfam" id="NF033103">
    <property type="entry name" value="bla_class_A"/>
    <property type="match status" value="1"/>
</dbReference>
<organism evidence="9 10">
    <name type="scientific">Moritella marina ATCC 15381</name>
    <dbReference type="NCBI Taxonomy" id="1202962"/>
    <lineage>
        <taxon>Bacteria</taxon>
        <taxon>Pseudomonadati</taxon>
        <taxon>Pseudomonadota</taxon>
        <taxon>Gammaproteobacteria</taxon>
        <taxon>Alteromonadales</taxon>
        <taxon>Moritellaceae</taxon>
        <taxon>Moritella</taxon>
    </lineage>
</organism>
<keyword evidence="10" id="KW-1185">Reference proteome</keyword>